<protein>
    <submittedName>
        <fullName evidence="2">Uncharacterized protein</fullName>
    </submittedName>
</protein>
<comment type="caution">
    <text evidence="2">The sequence shown here is derived from an EMBL/GenBank/DDBJ whole genome shotgun (WGS) entry which is preliminary data.</text>
</comment>
<feature type="chain" id="PRO_5041960134" evidence="1">
    <location>
        <begin position="26"/>
        <end position="226"/>
    </location>
</feature>
<keyword evidence="3" id="KW-1185">Reference proteome</keyword>
<gene>
    <name evidence="2" type="ORF">P5673_014989</name>
</gene>
<evidence type="ECO:0000313" key="3">
    <source>
        <dbReference type="Proteomes" id="UP001249851"/>
    </source>
</evidence>
<reference evidence="2" key="1">
    <citation type="journal article" date="2023" name="G3 (Bethesda)">
        <title>Whole genome assembly and annotation of the endangered Caribbean coral Acropora cervicornis.</title>
        <authorList>
            <person name="Selwyn J.D."/>
            <person name="Vollmer S.V."/>
        </authorList>
    </citation>
    <scope>NUCLEOTIDE SEQUENCE</scope>
    <source>
        <strain evidence="2">K2</strain>
    </source>
</reference>
<dbReference type="InterPro" id="IPR052613">
    <property type="entry name" value="LicD_transferase"/>
</dbReference>
<accession>A0AAD9QJA2</accession>
<evidence type="ECO:0000256" key="1">
    <source>
        <dbReference type="SAM" id="SignalP"/>
    </source>
</evidence>
<feature type="signal peptide" evidence="1">
    <location>
        <begin position="1"/>
        <end position="25"/>
    </location>
</feature>
<proteinExistence type="predicted"/>
<organism evidence="2 3">
    <name type="scientific">Acropora cervicornis</name>
    <name type="common">Staghorn coral</name>
    <dbReference type="NCBI Taxonomy" id="6130"/>
    <lineage>
        <taxon>Eukaryota</taxon>
        <taxon>Metazoa</taxon>
        <taxon>Cnidaria</taxon>
        <taxon>Anthozoa</taxon>
        <taxon>Hexacorallia</taxon>
        <taxon>Scleractinia</taxon>
        <taxon>Astrocoeniina</taxon>
        <taxon>Acroporidae</taxon>
        <taxon>Acropora</taxon>
    </lineage>
</organism>
<dbReference type="EMBL" id="JARQWQ010000030">
    <property type="protein sequence ID" value="KAK2562209.1"/>
    <property type="molecule type" value="Genomic_DNA"/>
</dbReference>
<sequence>MRRRGAVRNLVVLSVLVVWLKINFQTPGRYTGHKPWGPSPRCKNSDADIRRLVNLAYKVHLILQSMGIDCWLMYGSIWGPLRGFEGPLPWDDDIDIGINGDGKFNQIEFEEFKIPFTFHGLSIENRLGQSSIIIISEEHADSWPSLDLFVFYDVNGVMKRSGYEPWVTPIHYHLYHSFPSKLVKQPLPKVKFGFFNISVPRNGIEIMKHLYPFNWWKVVRPFNCKT</sequence>
<keyword evidence="1" id="KW-0732">Signal</keyword>
<name>A0AAD9QJA2_ACRCE</name>
<dbReference type="Proteomes" id="UP001249851">
    <property type="component" value="Unassembled WGS sequence"/>
</dbReference>
<dbReference type="PANTHER" id="PTHR13627:SF32">
    <property type="entry name" value="AGAP006029-PA"/>
    <property type="match status" value="1"/>
</dbReference>
<reference evidence="2" key="2">
    <citation type="journal article" date="2023" name="Science">
        <title>Genomic signatures of disease resistance in endangered staghorn corals.</title>
        <authorList>
            <person name="Vollmer S.V."/>
            <person name="Selwyn J.D."/>
            <person name="Despard B.A."/>
            <person name="Roesel C.L."/>
        </authorList>
    </citation>
    <scope>NUCLEOTIDE SEQUENCE</scope>
    <source>
        <strain evidence="2">K2</strain>
    </source>
</reference>
<dbReference type="PANTHER" id="PTHR13627">
    <property type="entry name" value="FUKUTIN RELATED PROTEIN"/>
    <property type="match status" value="1"/>
</dbReference>
<evidence type="ECO:0000313" key="2">
    <source>
        <dbReference type="EMBL" id="KAK2562209.1"/>
    </source>
</evidence>
<dbReference type="AlphaFoldDB" id="A0AAD9QJA2"/>